<dbReference type="PANTHER" id="PTHR43185">
    <property type="entry name" value="FERROUS IRON TRANSPORT PROTEIN B"/>
    <property type="match status" value="1"/>
</dbReference>
<dbReference type="InterPro" id="IPR003373">
    <property type="entry name" value="Fe2_transport_prot-B"/>
</dbReference>
<keyword evidence="13" id="KW-0406">Ion transport</keyword>
<feature type="binding site" evidence="12">
    <location>
        <position position="23"/>
    </location>
    <ligand>
        <name>Mg(2+)</name>
        <dbReference type="ChEBI" id="CHEBI:18420"/>
        <label>2</label>
    </ligand>
</feature>
<feature type="binding site" evidence="12">
    <location>
        <position position="24"/>
    </location>
    <ligand>
        <name>Mg(2+)</name>
        <dbReference type="ChEBI" id="CHEBI:18420"/>
        <label>2</label>
    </ligand>
</feature>
<feature type="transmembrane region" description="Helical" evidence="13">
    <location>
        <begin position="656"/>
        <end position="681"/>
    </location>
</feature>
<dbReference type="Proteomes" id="UP000824074">
    <property type="component" value="Unassembled WGS sequence"/>
</dbReference>
<feature type="transmembrane region" description="Helical" evidence="13">
    <location>
        <begin position="591"/>
        <end position="612"/>
    </location>
</feature>
<proteinExistence type="inferred from homology"/>
<evidence type="ECO:0000256" key="13">
    <source>
        <dbReference type="RuleBase" id="RU362098"/>
    </source>
</evidence>
<dbReference type="GO" id="GO:0046872">
    <property type="term" value="F:metal ion binding"/>
    <property type="evidence" value="ECO:0007669"/>
    <property type="project" value="UniProtKB-KW"/>
</dbReference>
<feature type="coiled-coil region" evidence="14">
    <location>
        <begin position="147"/>
        <end position="174"/>
    </location>
</feature>
<protein>
    <recommendedName>
        <fullName evidence="10 13">Ferrous iron transport protein B</fullName>
    </recommendedName>
</protein>
<evidence type="ECO:0000256" key="7">
    <source>
        <dbReference type="ARBA" id="ARBA00022989"/>
    </source>
</evidence>
<reference evidence="16" key="2">
    <citation type="journal article" date="2021" name="PeerJ">
        <title>Extensive microbial diversity within the chicken gut microbiome revealed by metagenomics and culture.</title>
        <authorList>
            <person name="Gilroy R."/>
            <person name="Ravi A."/>
            <person name="Getino M."/>
            <person name="Pursley I."/>
            <person name="Horton D.L."/>
            <person name="Alikhan N.F."/>
            <person name="Baker D."/>
            <person name="Gharbi K."/>
            <person name="Hall N."/>
            <person name="Watson M."/>
            <person name="Adriaenssens E.M."/>
            <person name="Foster-Nyarko E."/>
            <person name="Jarju S."/>
            <person name="Secka A."/>
            <person name="Antonio M."/>
            <person name="Oren A."/>
            <person name="Chaudhuri R.R."/>
            <person name="La Ragione R."/>
            <person name="Hildebrand F."/>
            <person name="Pallen M.J."/>
        </authorList>
    </citation>
    <scope>NUCLEOTIDE SEQUENCE</scope>
    <source>
        <strain evidence="16">CHK193-30670</strain>
    </source>
</reference>
<keyword evidence="13" id="KW-0408">Iron</keyword>
<feature type="binding site" evidence="11">
    <location>
        <begin position="118"/>
        <end position="121"/>
    </location>
    <ligand>
        <name>GTP</name>
        <dbReference type="ChEBI" id="CHEBI:37565"/>
        <label>1</label>
    </ligand>
</feature>
<comment type="similarity">
    <text evidence="13">Belongs to the TRAFAC class TrmE-Era-EngA-EngB-Septin-like GTPase superfamily. FeoB GTPase (TC 9.A.8) family.</text>
</comment>
<keyword evidence="4" id="KW-1003">Cell membrane</keyword>
<keyword evidence="12" id="KW-0460">Magnesium</keyword>
<evidence type="ECO:0000313" key="16">
    <source>
        <dbReference type="EMBL" id="HIU40873.1"/>
    </source>
</evidence>
<keyword evidence="14" id="KW-0175">Coiled coil</keyword>
<sequence length="684" mass="76794">MKNNEKTITLIGNPNVGKSTIFNALTGLNQHTGNWPGKTVEVAEGSYIYNKNKYNIIDLPGTYSLFASSKEEEVASDFICFNKTDLIVLVLDATILERNLNLATQIIEAGKNTLICLNLCDEAKKKNIKIDDKALSKKLKVPVIKTAANDKKSIKKLLDKIEECTNKEVNINNNIITYDEKIEDIIKKMNMTLKKYSKKEINNFRFYSIKVLEKNKNFNEKIYKYLKIDKSNYGKIENIIDNCLSYLKENNINDYQEKITSLIVQNNNNLYKCLVKQNDYKTPKIDKILTSKIFGIPIMILFLALILWITIKGANYPSEALSKLLFSINDLISDLLIKINTPNVIHDILINGVLKTLFWVVSVMLPPMAIFFPLFTLLEDAGFLPRIAFNLDKLFNKAKCHGKQALTMCMGLGCNACGVTGARIIDSPRERLIAILTNVFTPCNGRFPSLIAIITMFFVSGSFSSIKSSIILTLVLILSVFITLLTSKFLSKTILKGMPSNFVLEMPPYRKPNIKKVIVRSVIDRVLFVLLRAISVAAPAGLIIWLLSNIHISGSSLFSILTNFLDPIAYVFGLDGTILMAFILGFPANEIVIPIIIMGYLNGTSITDYSSLLELKSLLVANGWTIKTAICTLIFTLFHFPCSTTILTIKKETKSNLWTIIAFVLPTIIGLILCFIINLIFNLF</sequence>
<evidence type="ECO:0000256" key="12">
    <source>
        <dbReference type="PIRSR" id="PIRSR603373-2"/>
    </source>
</evidence>
<accession>A0A9D1LHH8</accession>
<evidence type="ECO:0000313" key="17">
    <source>
        <dbReference type="Proteomes" id="UP000824074"/>
    </source>
</evidence>
<evidence type="ECO:0000259" key="15">
    <source>
        <dbReference type="PROSITE" id="PS51711"/>
    </source>
</evidence>
<dbReference type="CDD" id="cd01879">
    <property type="entry name" value="FeoB"/>
    <property type="match status" value="1"/>
</dbReference>
<feature type="binding site" evidence="11">
    <location>
        <begin position="12"/>
        <end position="19"/>
    </location>
    <ligand>
        <name>GTP</name>
        <dbReference type="ChEBI" id="CHEBI:37565"/>
        <label>1</label>
    </ligand>
</feature>
<dbReference type="InterPro" id="IPR050860">
    <property type="entry name" value="FeoB_GTPase"/>
</dbReference>
<evidence type="ECO:0000256" key="1">
    <source>
        <dbReference type="ARBA" id="ARBA00003926"/>
    </source>
</evidence>
<comment type="function">
    <text evidence="1 13">Probable transporter of a GTP-driven Fe(2+) uptake system.</text>
</comment>
<dbReference type="AlphaFoldDB" id="A0A9D1LHH8"/>
<keyword evidence="6 11" id="KW-0547">Nucleotide-binding</keyword>
<dbReference type="InterPro" id="IPR011640">
    <property type="entry name" value="Fe2_transport_prot_B_C"/>
</dbReference>
<evidence type="ECO:0000256" key="9">
    <source>
        <dbReference type="ARBA" id="ARBA00023136"/>
    </source>
</evidence>
<dbReference type="InterPro" id="IPR030389">
    <property type="entry name" value="G_FEOB_dom"/>
</dbReference>
<dbReference type="Pfam" id="PF02421">
    <property type="entry name" value="FeoB_N"/>
    <property type="match status" value="1"/>
</dbReference>
<dbReference type="InterPro" id="IPR027417">
    <property type="entry name" value="P-loop_NTPase"/>
</dbReference>
<dbReference type="Pfam" id="PF07664">
    <property type="entry name" value="FeoB_C"/>
    <property type="match status" value="1"/>
</dbReference>
<keyword evidence="7 13" id="KW-1133">Transmembrane helix</keyword>
<evidence type="ECO:0000256" key="2">
    <source>
        <dbReference type="ARBA" id="ARBA00004651"/>
    </source>
</evidence>
<evidence type="ECO:0000256" key="14">
    <source>
        <dbReference type="SAM" id="Coils"/>
    </source>
</evidence>
<feature type="transmembrane region" description="Helical" evidence="13">
    <location>
        <begin position="293"/>
        <end position="311"/>
    </location>
</feature>
<evidence type="ECO:0000256" key="8">
    <source>
        <dbReference type="ARBA" id="ARBA00023134"/>
    </source>
</evidence>
<evidence type="ECO:0000256" key="11">
    <source>
        <dbReference type="PIRSR" id="PIRSR603373-1"/>
    </source>
</evidence>
<keyword evidence="3 13" id="KW-0813">Transport</keyword>
<dbReference type="PANTHER" id="PTHR43185:SF2">
    <property type="entry name" value="FERROUS IRON TRANSPORT PROTEIN B"/>
    <property type="match status" value="1"/>
</dbReference>
<feature type="transmembrane region" description="Helical" evidence="13">
    <location>
        <begin position="357"/>
        <end position="378"/>
    </location>
</feature>
<feature type="binding site" evidence="11">
    <location>
        <begin position="58"/>
        <end position="61"/>
    </location>
    <ligand>
        <name>GTP</name>
        <dbReference type="ChEBI" id="CHEBI:37565"/>
        <label>1</label>
    </ligand>
</feature>
<feature type="binding site" evidence="11">
    <location>
        <begin position="37"/>
        <end position="41"/>
    </location>
    <ligand>
        <name>GTP</name>
        <dbReference type="ChEBI" id="CHEBI:37565"/>
        <label>1</label>
    </ligand>
</feature>
<feature type="transmembrane region" description="Helical" evidence="13">
    <location>
        <begin position="470"/>
        <end position="490"/>
    </location>
</feature>
<dbReference type="Gene3D" id="3.40.50.300">
    <property type="entry name" value="P-loop containing nucleotide triphosphate hydrolases"/>
    <property type="match status" value="1"/>
</dbReference>
<feature type="binding site" evidence="12">
    <location>
        <position position="27"/>
    </location>
    <ligand>
        <name>Mg(2+)</name>
        <dbReference type="ChEBI" id="CHEBI:18420"/>
        <label>2</label>
    </ligand>
</feature>
<dbReference type="GO" id="GO:0005886">
    <property type="term" value="C:plasma membrane"/>
    <property type="evidence" value="ECO:0007669"/>
    <property type="project" value="UniProtKB-SubCell"/>
</dbReference>
<comment type="subcellular location">
    <subcellularLocation>
        <location evidence="2 13">Cell membrane</location>
        <topology evidence="2 13">Multi-pass membrane protein</topology>
    </subcellularLocation>
</comment>
<evidence type="ECO:0000256" key="6">
    <source>
        <dbReference type="ARBA" id="ARBA00022741"/>
    </source>
</evidence>
<dbReference type="GO" id="GO:0015093">
    <property type="term" value="F:ferrous iron transmembrane transporter activity"/>
    <property type="evidence" value="ECO:0007669"/>
    <property type="project" value="UniProtKB-UniRule"/>
</dbReference>
<evidence type="ECO:0000256" key="3">
    <source>
        <dbReference type="ARBA" id="ARBA00022448"/>
    </source>
</evidence>
<gene>
    <name evidence="16" type="primary">feoB</name>
    <name evidence="16" type="ORF">IAB68_06225</name>
</gene>
<name>A0A9D1LHH8_9FIRM</name>
<dbReference type="SUPFAM" id="SSF52540">
    <property type="entry name" value="P-loop containing nucleoside triphosphate hydrolases"/>
    <property type="match status" value="1"/>
</dbReference>
<comment type="caution">
    <text evidence="16">The sequence shown here is derived from an EMBL/GenBank/DDBJ whole genome shotgun (WGS) entry which is preliminary data.</text>
</comment>
<organism evidence="16 17">
    <name type="scientific">Candidatus Aphodocola excrementigallinarum</name>
    <dbReference type="NCBI Taxonomy" id="2840670"/>
    <lineage>
        <taxon>Bacteria</taxon>
        <taxon>Bacillati</taxon>
        <taxon>Bacillota</taxon>
        <taxon>Bacilli</taxon>
        <taxon>Candidatus Aphodocola</taxon>
    </lineage>
</organism>
<keyword evidence="8 11" id="KW-0342">GTP-binding</keyword>
<evidence type="ECO:0000256" key="4">
    <source>
        <dbReference type="ARBA" id="ARBA00022475"/>
    </source>
</evidence>
<dbReference type="InterPro" id="IPR011642">
    <property type="entry name" value="Gate_dom"/>
</dbReference>
<dbReference type="NCBIfam" id="TIGR00437">
    <property type="entry name" value="feoB"/>
    <property type="match status" value="1"/>
</dbReference>
<dbReference type="EMBL" id="DVMT01000062">
    <property type="protein sequence ID" value="HIU40873.1"/>
    <property type="molecule type" value="Genomic_DNA"/>
</dbReference>
<dbReference type="GO" id="GO:0005525">
    <property type="term" value="F:GTP binding"/>
    <property type="evidence" value="ECO:0007669"/>
    <property type="project" value="UniProtKB-KW"/>
</dbReference>
<dbReference type="PROSITE" id="PS51711">
    <property type="entry name" value="G_FEOB"/>
    <property type="match status" value="1"/>
</dbReference>
<evidence type="ECO:0000256" key="5">
    <source>
        <dbReference type="ARBA" id="ARBA00022692"/>
    </source>
</evidence>
<feature type="transmembrane region" description="Helical" evidence="13">
    <location>
        <begin position="624"/>
        <end position="649"/>
    </location>
</feature>
<feature type="transmembrane region" description="Helical" evidence="13">
    <location>
        <begin position="526"/>
        <end position="547"/>
    </location>
</feature>
<dbReference type="Pfam" id="PF07670">
    <property type="entry name" value="Gate"/>
    <property type="match status" value="2"/>
</dbReference>
<keyword evidence="13" id="KW-0410">Iron transport</keyword>
<keyword evidence="9 13" id="KW-0472">Membrane</keyword>
<feature type="domain" description="FeoB-type G" evidence="15">
    <location>
        <begin position="5"/>
        <end position="167"/>
    </location>
</feature>
<reference evidence="16" key="1">
    <citation type="submission" date="2020-10" db="EMBL/GenBank/DDBJ databases">
        <authorList>
            <person name="Gilroy R."/>
        </authorList>
    </citation>
    <scope>NUCLEOTIDE SEQUENCE</scope>
    <source>
        <strain evidence="16">CHK193-30670</strain>
    </source>
</reference>
<feature type="binding site" evidence="12">
    <location>
        <position position="26"/>
    </location>
    <ligand>
        <name>Mg(2+)</name>
        <dbReference type="ChEBI" id="CHEBI:18420"/>
        <label>2</label>
    </ligand>
</feature>
<keyword evidence="12" id="KW-0479">Metal-binding</keyword>
<keyword evidence="5 13" id="KW-0812">Transmembrane</keyword>
<comment type="caution">
    <text evidence="13">Lacks conserved residue(s) required for the propagation of feature annotation.</text>
</comment>
<evidence type="ECO:0000256" key="10">
    <source>
        <dbReference type="NCBIfam" id="TIGR00437"/>
    </source>
</evidence>